<evidence type="ECO:0000313" key="2">
    <source>
        <dbReference type="EMBL" id="QHN10204.1"/>
    </source>
</evidence>
<organism evidence="2 3">
    <name type="scientific">Proteus columbae</name>
    <dbReference type="NCBI Taxonomy" id="1987580"/>
    <lineage>
        <taxon>Bacteria</taxon>
        <taxon>Pseudomonadati</taxon>
        <taxon>Pseudomonadota</taxon>
        <taxon>Gammaproteobacteria</taxon>
        <taxon>Enterobacterales</taxon>
        <taxon>Morganellaceae</taxon>
        <taxon>Proteus</taxon>
    </lineage>
</organism>
<keyword evidence="1" id="KW-0472">Membrane</keyword>
<keyword evidence="1" id="KW-0812">Transmembrane</keyword>
<dbReference type="Proteomes" id="UP000464700">
    <property type="component" value="Chromosome"/>
</dbReference>
<dbReference type="InterPro" id="IPR004929">
    <property type="entry name" value="I-spanin"/>
</dbReference>
<dbReference type="KEGG" id="pcol:F1325_06915"/>
<reference evidence="2 3" key="1">
    <citation type="submission" date="2019-09" db="EMBL/GenBank/DDBJ databases">
        <title>Emergence of a chromosome-mediated tetracycline resistance gene in Proteus strain.</title>
        <authorList>
            <person name="He D."/>
            <person name="Wang L."/>
        </authorList>
    </citation>
    <scope>NUCLEOTIDE SEQUENCE [LARGE SCALE GENOMIC DNA]</scope>
    <source>
        <strain evidence="2 3">T60</strain>
    </source>
</reference>
<feature type="transmembrane region" description="Helical" evidence="1">
    <location>
        <begin position="6"/>
        <end position="23"/>
    </location>
</feature>
<keyword evidence="3" id="KW-1185">Reference proteome</keyword>
<evidence type="ECO:0000256" key="1">
    <source>
        <dbReference type="SAM" id="Phobius"/>
    </source>
</evidence>
<dbReference type="AlphaFoldDB" id="A0A6I7D665"/>
<dbReference type="PROSITE" id="PS51257">
    <property type="entry name" value="PROKAR_LIPOPROTEIN"/>
    <property type="match status" value="1"/>
</dbReference>
<dbReference type="EMBL" id="CP043925">
    <property type="protein sequence ID" value="QHN10204.1"/>
    <property type="molecule type" value="Genomic_DNA"/>
</dbReference>
<dbReference type="GO" id="GO:0044659">
    <property type="term" value="P:viral release from host cell by cytolysis"/>
    <property type="evidence" value="ECO:0007669"/>
    <property type="project" value="InterPro"/>
</dbReference>
<dbReference type="Pfam" id="PF03245">
    <property type="entry name" value="Phage_lysis"/>
    <property type="match status" value="1"/>
</dbReference>
<keyword evidence="1" id="KW-1133">Transmembrane helix</keyword>
<name>A0A6I7D665_9GAMM</name>
<accession>A0A6I7D665</accession>
<protein>
    <submittedName>
        <fullName evidence="2">Lysis protein</fullName>
    </submittedName>
</protein>
<sequence>MKYWKFYIVVVIVGIVAGGCVLINTQAKKINILVENNKELTTTLEEQKAINVYYQARVERLNQLDTRHTQELVNAKNEINRLRDLSERNPERVYIKAECPKSEGATTSGMDDATTARPTDTAIRNYWLLRERIAESEQVIKGLQEYVRTECNVDY</sequence>
<dbReference type="RefSeq" id="WP_160230173.1">
    <property type="nucleotide sequence ID" value="NZ_CP043925.1"/>
</dbReference>
<gene>
    <name evidence="2" type="ORF">F1325_06915</name>
</gene>
<proteinExistence type="predicted"/>
<evidence type="ECO:0000313" key="3">
    <source>
        <dbReference type="Proteomes" id="UP000464700"/>
    </source>
</evidence>